<protein>
    <submittedName>
        <fullName evidence="1">Uncharacterized protein</fullName>
    </submittedName>
</protein>
<proteinExistence type="predicted"/>
<sequence>MVTIYVFVAGFPKKLLVATTVLVVIAMIVMPSEARTLEHKIRHERRQHEALAPTKDLRMKPDSRVMEHRRRPHRKQTVLPQTKDTELMRLQKNVQSDRFKTATKKITKKLKNTRRFFNEERRVLNETREYRDGMPDWLPTINFVGIHFYNYKKRGATISERKVSIFLH</sequence>
<dbReference type="Proteomes" id="UP000814243">
    <property type="component" value="Unassembled WGS sequence"/>
</dbReference>
<gene>
    <name evidence="1" type="ORF">HF086_004784</name>
</gene>
<reference evidence="1" key="1">
    <citation type="journal article" date="2021" name="G3 (Bethesda)">
        <title>Genome and transcriptome analysis of the beet armyworm Spodoptera exigua reveals targets for pest control. .</title>
        <authorList>
            <person name="Simon S."/>
            <person name="Breeschoten T."/>
            <person name="Jansen H.J."/>
            <person name="Dirks R.P."/>
            <person name="Schranz M.E."/>
            <person name="Ros V.I.D."/>
        </authorList>
    </citation>
    <scope>NUCLEOTIDE SEQUENCE</scope>
    <source>
        <strain evidence="1">TB_SE_WUR_2020</strain>
    </source>
</reference>
<evidence type="ECO:0000313" key="1">
    <source>
        <dbReference type="EMBL" id="KAH9630078.1"/>
    </source>
</evidence>
<dbReference type="AlphaFoldDB" id="A0A922SAM0"/>
<evidence type="ECO:0000313" key="2">
    <source>
        <dbReference type="Proteomes" id="UP000814243"/>
    </source>
</evidence>
<dbReference type="EMBL" id="JACEFF010000837">
    <property type="protein sequence ID" value="KAH9630078.1"/>
    <property type="molecule type" value="Genomic_DNA"/>
</dbReference>
<accession>A0A922SAM0</accession>
<organism evidence="1 2">
    <name type="scientific">Spodoptera exigua</name>
    <name type="common">Beet armyworm</name>
    <name type="synonym">Noctua fulgens</name>
    <dbReference type="NCBI Taxonomy" id="7107"/>
    <lineage>
        <taxon>Eukaryota</taxon>
        <taxon>Metazoa</taxon>
        <taxon>Ecdysozoa</taxon>
        <taxon>Arthropoda</taxon>
        <taxon>Hexapoda</taxon>
        <taxon>Insecta</taxon>
        <taxon>Pterygota</taxon>
        <taxon>Neoptera</taxon>
        <taxon>Endopterygota</taxon>
        <taxon>Lepidoptera</taxon>
        <taxon>Glossata</taxon>
        <taxon>Ditrysia</taxon>
        <taxon>Noctuoidea</taxon>
        <taxon>Noctuidae</taxon>
        <taxon>Amphipyrinae</taxon>
        <taxon>Spodoptera</taxon>
    </lineage>
</organism>
<name>A0A922SAM0_SPOEX</name>
<comment type="caution">
    <text evidence="1">The sequence shown here is derived from an EMBL/GenBank/DDBJ whole genome shotgun (WGS) entry which is preliminary data.</text>
</comment>